<name>D6TUL1_KTERA</name>
<dbReference type="CDD" id="cd04301">
    <property type="entry name" value="NAT_SF"/>
    <property type="match status" value="1"/>
</dbReference>
<reference evidence="4 5" key="1">
    <citation type="journal article" date="2011" name="Stand. Genomic Sci.">
        <title>Non-contiguous finished genome sequence and contextual data of the filamentous soil bacterium Ktedonobacter racemifer type strain (SOSP1-21).</title>
        <authorList>
            <person name="Chang Y.J."/>
            <person name="Land M."/>
            <person name="Hauser L."/>
            <person name="Chertkov O."/>
            <person name="Del Rio T.G."/>
            <person name="Nolan M."/>
            <person name="Copeland A."/>
            <person name="Tice H."/>
            <person name="Cheng J.F."/>
            <person name="Lucas S."/>
            <person name="Han C."/>
            <person name="Goodwin L."/>
            <person name="Pitluck S."/>
            <person name="Ivanova N."/>
            <person name="Ovchinikova G."/>
            <person name="Pati A."/>
            <person name="Chen A."/>
            <person name="Palaniappan K."/>
            <person name="Mavromatis K."/>
            <person name="Liolios K."/>
            <person name="Brettin T."/>
            <person name="Fiebig A."/>
            <person name="Rohde M."/>
            <person name="Abt B."/>
            <person name="Goker M."/>
            <person name="Detter J.C."/>
            <person name="Woyke T."/>
            <person name="Bristow J."/>
            <person name="Eisen J.A."/>
            <person name="Markowitz V."/>
            <person name="Hugenholtz P."/>
            <person name="Kyrpides N.C."/>
            <person name="Klenk H.P."/>
            <person name="Lapidus A."/>
        </authorList>
    </citation>
    <scope>NUCLEOTIDE SEQUENCE [LARGE SCALE GENOMIC DNA]</scope>
    <source>
        <strain evidence="5">DSM 44963</strain>
    </source>
</reference>
<dbReference type="EMBL" id="ADVG01000003">
    <property type="protein sequence ID" value="EFH84079.1"/>
    <property type="molecule type" value="Genomic_DNA"/>
</dbReference>
<gene>
    <name evidence="4" type="ORF">Krac_5095</name>
</gene>
<dbReference type="eggNOG" id="COG0456">
    <property type="taxonomic scope" value="Bacteria"/>
</dbReference>
<keyword evidence="2" id="KW-0012">Acyltransferase</keyword>
<comment type="caution">
    <text evidence="4">The sequence shown here is derived from an EMBL/GenBank/DDBJ whole genome shotgun (WGS) entry which is preliminary data.</text>
</comment>
<evidence type="ECO:0000313" key="5">
    <source>
        <dbReference type="Proteomes" id="UP000004508"/>
    </source>
</evidence>
<evidence type="ECO:0000256" key="1">
    <source>
        <dbReference type="ARBA" id="ARBA00022679"/>
    </source>
</evidence>
<dbReference type="PROSITE" id="PS51186">
    <property type="entry name" value="GNAT"/>
    <property type="match status" value="1"/>
</dbReference>
<dbReference type="GO" id="GO:0016747">
    <property type="term" value="F:acyltransferase activity, transferring groups other than amino-acyl groups"/>
    <property type="evidence" value="ECO:0007669"/>
    <property type="project" value="InterPro"/>
</dbReference>
<dbReference type="PANTHER" id="PTHR43877">
    <property type="entry name" value="AMINOALKYLPHOSPHONATE N-ACETYLTRANSFERASE-RELATED-RELATED"/>
    <property type="match status" value="1"/>
</dbReference>
<feature type="domain" description="N-acetyltransferase" evidence="3">
    <location>
        <begin position="23"/>
        <end position="176"/>
    </location>
</feature>
<protein>
    <submittedName>
        <fullName evidence="4">GCN5-related N-acetyltransferase</fullName>
    </submittedName>
</protein>
<evidence type="ECO:0000256" key="2">
    <source>
        <dbReference type="ARBA" id="ARBA00023315"/>
    </source>
</evidence>
<dbReference type="InParanoid" id="D6TUL1"/>
<keyword evidence="5" id="KW-1185">Reference proteome</keyword>
<evidence type="ECO:0000313" key="4">
    <source>
        <dbReference type="EMBL" id="EFH84079.1"/>
    </source>
</evidence>
<dbReference type="Proteomes" id="UP000004508">
    <property type="component" value="Unassembled WGS sequence"/>
</dbReference>
<dbReference type="InterPro" id="IPR050832">
    <property type="entry name" value="Bact_Acetyltransf"/>
</dbReference>
<dbReference type="AlphaFoldDB" id="D6TUL1"/>
<evidence type="ECO:0000259" key="3">
    <source>
        <dbReference type="PROSITE" id="PS51186"/>
    </source>
</evidence>
<dbReference type="STRING" id="485913.Krac_5095"/>
<organism evidence="4 5">
    <name type="scientific">Ktedonobacter racemifer DSM 44963</name>
    <dbReference type="NCBI Taxonomy" id="485913"/>
    <lineage>
        <taxon>Bacteria</taxon>
        <taxon>Bacillati</taxon>
        <taxon>Chloroflexota</taxon>
        <taxon>Ktedonobacteria</taxon>
        <taxon>Ktedonobacterales</taxon>
        <taxon>Ktedonobacteraceae</taxon>
        <taxon>Ktedonobacter</taxon>
    </lineage>
</organism>
<sequence>MSQRLKRWMMRLALTEQQEASTWNARPISQHDVPLLGELLYEAYRNTIDDEGETSDEALKEMEGTFAGKYGLVLTTCSFLIEEKERILAASVLTDWTNDQTGKKQPLLSFLMTHSDAKGKGIATFLLKKSINALLAQGEKELVLFVTVGNDAAQHIYQKLGFQIEEEFETDRIKLV</sequence>
<accession>D6TUL1</accession>
<dbReference type="RefSeq" id="WP_007915292.1">
    <property type="nucleotide sequence ID" value="NZ_ADVG01000003.1"/>
</dbReference>
<dbReference type="Pfam" id="PF00583">
    <property type="entry name" value="Acetyltransf_1"/>
    <property type="match status" value="1"/>
</dbReference>
<dbReference type="InterPro" id="IPR016181">
    <property type="entry name" value="Acyl_CoA_acyltransferase"/>
</dbReference>
<dbReference type="SUPFAM" id="SSF55729">
    <property type="entry name" value="Acyl-CoA N-acyltransferases (Nat)"/>
    <property type="match status" value="1"/>
</dbReference>
<dbReference type="InterPro" id="IPR000182">
    <property type="entry name" value="GNAT_dom"/>
</dbReference>
<dbReference type="OrthoDB" id="9799092at2"/>
<proteinExistence type="predicted"/>
<dbReference type="Gene3D" id="3.40.630.30">
    <property type="match status" value="1"/>
</dbReference>
<keyword evidence="1 4" id="KW-0808">Transferase</keyword>